<evidence type="ECO:0000256" key="1">
    <source>
        <dbReference type="SAM" id="MobiDB-lite"/>
    </source>
</evidence>
<feature type="region of interest" description="Disordered" evidence="1">
    <location>
        <begin position="352"/>
        <end position="404"/>
    </location>
</feature>
<feature type="region of interest" description="Disordered" evidence="1">
    <location>
        <begin position="425"/>
        <end position="454"/>
    </location>
</feature>
<feature type="compositionally biased region" description="Polar residues" evidence="1">
    <location>
        <begin position="279"/>
        <end position="302"/>
    </location>
</feature>
<accession>A0A127ZAB3</accession>
<protein>
    <recommendedName>
        <fullName evidence="4">Effector family protein Eff1</fullName>
    </recommendedName>
</protein>
<name>A0A127ZAB3_9BASI</name>
<dbReference type="OrthoDB" id="2551099at2759"/>
<evidence type="ECO:0000313" key="3">
    <source>
        <dbReference type="EMBL" id="CDU23081.1"/>
    </source>
</evidence>
<evidence type="ECO:0000256" key="2">
    <source>
        <dbReference type="SAM" id="SignalP"/>
    </source>
</evidence>
<evidence type="ECO:0008006" key="4">
    <source>
        <dbReference type="Google" id="ProtNLM"/>
    </source>
</evidence>
<feature type="compositionally biased region" description="Polar residues" evidence="1">
    <location>
        <begin position="352"/>
        <end position="368"/>
    </location>
</feature>
<reference evidence="3" key="1">
    <citation type="submission" date="2014-06" db="EMBL/GenBank/DDBJ databases">
        <authorList>
            <person name="Ju J."/>
            <person name="Zhang J."/>
        </authorList>
    </citation>
    <scope>NUCLEOTIDE SEQUENCE</scope>
    <source>
        <strain evidence="3">SscI8</strain>
    </source>
</reference>
<dbReference type="EMBL" id="LK056662">
    <property type="protein sequence ID" value="CDU23081.1"/>
    <property type="molecule type" value="Genomic_DNA"/>
</dbReference>
<organism evidence="3">
    <name type="scientific">Sporisorium scitamineum</name>
    <dbReference type="NCBI Taxonomy" id="49012"/>
    <lineage>
        <taxon>Eukaryota</taxon>
        <taxon>Fungi</taxon>
        <taxon>Dikarya</taxon>
        <taxon>Basidiomycota</taxon>
        <taxon>Ustilaginomycotina</taxon>
        <taxon>Ustilaginomycetes</taxon>
        <taxon>Ustilaginales</taxon>
        <taxon>Ustilaginaceae</taxon>
        <taxon>Sporisorium</taxon>
    </lineage>
</organism>
<gene>
    <name evidence="3" type="ORF">SPSC_01711</name>
</gene>
<feature type="compositionally biased region" description="Polar residues" evidence="1">
    <location>
        <begin position="390"/>
        <end position="401"/>
    </location>
</feature>
<feature type="signal peptide" evidence="2">
    <location>
        <begin position="1"/>
        <end position="26"/>
    </location>
</feature>
<sequence length="483" mass="54511">MLFKLIAMLGPPVVALGLLFLSSVATAPNPPRLDVFDWPENAREILRERYSVSPPKLSSYTEQQADHFLANAILHLTRLAEHQSKGASPQPETVRMTNIMTVNFLTKHRLTIKRIEKQKSKKASPSPWFSIPLLVSNPRNAHDLIYFHEPDAHGRMVRSLDVIRFDRFSARTHSGFWLPTAILRPTFGAASSTNNLQFQMVYEFPISVTRFRTNYLENPESAKGAFHQALGQKGGIWLGKLRDPDRGLISQMWLNAIKSPLLFDSPFFALQEKTESKAKQSNTLQHTTSARGSSSQHVSNSGEPIKVGSSSDDEDARILHENPSTANEDPHALYVVPSPAHEFPRVAQYQPNTHYGSTTRYQPSTYQEPSAHYQPYNRHQSWPNPLYPGNTAQGASSSSSIPHLMPNEPQLVEHDFLREPHAFVPTQPVRPRPLYPGQQRPIQPPRHPQQDQTPSYLWSLHNDANLNLDISLAPSHPDFHRDG</sequence>
<feature type="region of interest" description="Disordered" evidence="1">
    <location>
        <begin position="278"/>
        <end position="313"/>
    </location>
</feature>
<keyword evidence="2" id="KW-0732">Signal</keyword>
<proteinExistence type="predicted"/>
<feature type="chain" id="PRO_5007281223" description="Effector family protein Eff1" evidence="2">
    <location>
        <begin position="27"/>
        <end position="483"/>
    </location>
</feature>
<dbReference type="AlphaFoldDB" id="A0A127ZAB3"/>